<gene>
    <name evidence="3" type="ORF">UFOPK1791_00530</name>
    <name evidence="4" type="ORF">UFOPK2982_00860</name>
</gene>
<dbReference type="GO" id="GO:0016758">
    <property type="term" value="F:hexosyltransferase activity"/>
    <property type="evidence" value="ECO:0007669"/>
    <property type="project" value="TreeGrafter"/>
</dbReference>
<dbReference type="PANTHER" id="PTHR45947">
    <property type="entry name" value="SULFOQUINOVOSYL TRANSFERASE SQD2"/>
    <property type="match status" value="1"/>
</dbReference>
<dbReference type="SUPFAM" id="SSF53756">
    <property type="entry name" value="UDP-Glycosyltransferase/glycogen phosphorylase"/>
    <property type="match status" value="1"/>
</dbReference>
<dbReference type="EMBL" id="CAFAAE010000140">
    <property type="protein sequence ID" value="CAB4795451.1"/>
    <property type="molecule type" value="Genomic_DNA"/>
</dbReference>
<evidence type="ECO:0000259" key="2">
    <source>
        <dbReference type="Pfam" id="PF13439"/>
    </source>
</evidence>
<dbReference type="Pfam" id="PF13439">
    <property type="entry name" value="Glyco_transf_4"/>
    <property type="match status" value="1"/>
</dbReference>
<reference evidence="4" key="1">
    <citation type="submission" date="2020-05" db="EMBL/GenBank/DDBJ databases">
        <authorList>
            <person name="Chiriac C."/>
            <person name="Salcher M."/>
            <person name="Ghai R."/>
            <person name="Kavagutti S V."/>
        </authorList>
    </citation>
    <scope>NUCLEOTIDE SEQUENCE</scope>
</reference>
<proteinExistence type="predicted"/>
<feature type="domain" description="Glycosyl transferase family 1" evidence="1">
    <location>
        <begin position="215"/>
        <end position="378"/>
    </location>
</feature>
<evidence type="ECO:0000313" key="4">
    <source>
        <dbReference type="EMBL" id="CAB4795451.1"/>
    </source>
</evidence>
<dbReference type="CDD" id="cd03801">
    <property type="entry name" value="GT4_PimA-like"/>
    <property type="match status" value="1"/>
</dbReference>
<evidence type="ECO:0000259" key="1">
    <source>
        <dbReference type="Pfam" id="PF00534"/>
    </source>
</evidence>
<dbReference type="Pfam" id="PF00534">
    <property type="entry name" value="Glycos_transf_1"/>
    <property type="match status" value="1"/>
</dbReference>
<feature type="domain" description="Glycosyltransferase subfamily 4-like N-terminal" evidence="2">
    <location>
        <begin position="36"/>
        <end position="194"/>
    </location>
</feature>
<sequence>MLASDLAWDQNDLQEPSVYNNQKVLLITNDFGPRAGGIETFIIGLLERIPKGQTIVYTSNQGDTEEYDAYWLREYGVKVIRDRMKVLLPTPRVNSAAKRILQSEKIERVWFGSAAPLAAMSPILRKAGAKNIVAMTQGHEVWWAKIYPFKWIIKFIAKNVDSLTYLTGYTGDAVAKALGIESKNKLVKILPGIDILHFIPSERDQSLATEIGIHGRQTIVSVGRLVHRKGQDRLIEALPKILEKVPNAALLLVGTGPYKKEIEALVLKHKMSNHVFFAGRIQHEDLPKYFALGDLFAMPARNRLGGLEVEGLGIVYLEASACGIPTIVGNSGGAPEALIEGKTGFLVDGNSVDEIADAAIRILTNPTLQKEMGSYGNRWVNDEWNWDIWSDRFNKILFK</sequence>
<accession>A0A6J6XE09</accession>
<dbReference type="PANTHER" id="PTHR45947:SF3">
    <property type="entry name" value="SULFOQUINOVOSYL TRANSFERASE SQD2"/>
    <property type="match status" value="1"/>
</dbReference>
<dbReference type="AlphaFoldDB" id="A0A6J6XE09"/>
<dbReference type="InterPro" id="IPR050194">
    <property type="entry name" value="Glycosyltransferase_grp1"/>
</dbReference>
<dbReference type="InterPro" id="IPR001296">
    <property type="entry name" value="Glyco_trans_1"/>
</dbReference>
<evidence type="ECO:0000313" key="3">
    <source>
        <dbReference type="EMBL" id="CAB4590427.1"/>
    </source>
</evidence>
<dbReference type="Gene3D" id="3.40.50.2000">
    <property type="entry name" value="Glycogen Phosphorylase B"/>
    <property type="match status" value="2"/>
</dbReference>
<organism evidence="4">
    <name type="scientific">freshwater metagenome</name>
    <dbReference type="NCBI Taxonomy" id="449393"/>
    <lineage>
        <taxon>unclassified sequences</taxon>
        <taxon>metagenomes</taxon>
        <taxon>ecological metagenomes</taxon>
    </lineage>
</organism>
<protein>
    <submittedName>
        <fullName evidence="4">Unannotated protein</fullName>
    </submittedName>
</protein>
<dbReference type="EMBL" id="CAEZUF010000037">
    <property type="protein sequence ID" value="CAB4590427.1"/>
    <property type="molecule type" value="Genomic_DNA"/>
</dbReference>
<name>A0A6J6XE09_9ZZZZ</name>
<dbReference type="InterPro" id="IPR028098">
    <property type="entry name" value="Glyco_trans_4-like_N"/>
</dbReference>